<organism evidence="1">
    <name type="scientific">Tanacetum cinerariifolium</name>
    <name type="common">Dalmatian daisy</name>
    <name type="synonym">Chrysanthemum cinerariifolium</name>
    <dbReference type="NCBI Taxonomy" id="118510"/>
    <lineage>
        <taxon>Eukaryota</taxon>
        <taxon>Viridiplantae</taxon>
        <taxon>Streptophyta</taxon>
        <taxon>Embryophyta</taxon>
        <taxon>Tracheophyta</taxon>
        <taxon>Spermatophyta</taxon>
        <taxon>Magnoliopsida</taxon>
        <taxon>eudicotyledons</taxon>
        <taxon>Gunneridae</taxon>
        <taxon>Pentapetalae</taxon>
        <taxon>asterids</taxon>
        <taxon>campanulids</taxon>
        <taxon>Asterales</taxon>
        <taxon>Asteraceae</taxon>
        <taxon>Asteroideae</taxon>
        <taxon>Anthemideae</taxon>
        <taxon>Anthemidinae</taxon>
        <taxon>Tanacetum</taxon>
    </lineage>
</organism>
<reference evidence="1" key="1">
    <citation type="journal article" date="2019" name="Sci. Rep.">
        <title>Draft genome of Tanacetum cinerariifolium, the natural source of mosquito coil.</title>
        <authorList>
            <person name="Yamashiro T."/>
            <person name="Shiraishi A."/>
            <person name="Satake H."/>
            <person name="Nakayama K."/>
        </authorList>
    </citation>
    <scope>NUCLEOTIDE SEQUENCE</scope>
</reference>
<dbReference type="EMBL" id="BKCJ011825446">
    <property type="protein sequence ID" value="GFD56106.1"/>
    <property type="molecule type" value="Genomic_DNA"/>
</dbReference>
<evidence type="ECO:0000313" key="1">
    <source>
        <dbReference type="EMBL" id="GFD56106.1"/>
    </source>
</evidence>
<comment type="caution">
    <text evidence="1">The sequence shown here is derived from an EMBL/GenBank/DDBJ whole genome shotgun (WGS) entry which is preliminary data.</text>
</comment>
<proteinExistence type="predicted"/>
<feature type="non-terminal residue" evidence="1">
    <location>
        <position position="92"/>
    </location>
</feature>
<accession>A0A699XE12</accession>
<sequence>MPASSSPAKGGMFGLGFDLYEDPNTSSVGTWNDPNMFGGDAIMLDVDSDAKDRSDMIDTTGATAMLKMTVGGITVDFASMIEEVVSNNDENA</sequence>
<name>A0A699XE12_TANCI</name>
<dbReference type="AlphaFoldDB" id="A0A699XE12"/>
<gene>
    <name evidence="1" type="ORF">Tci_928075</name>
</gene>
<protein>
    <submittedName>
        <fullName evidence="1">Uncharacterized protein</fullName>
    </submittedName>
</protein>